<evidence type="ECO:0000313" key="4">
    <source>
        <dbReference type="Proteomes" id="UP000320055"/>
    </source>
</evidence>
<sequence length="54" mass="5801">MATVTSMKCACEKCLCVVSLEDAIAKDGKYYCCEACANGHPNDQDCQQKECGCS</sequence>
<keyword evidence="1" id="KW-0479">Metal-binding</keyword>
<dbReference type="RefSeq" id="WP_144871348.1">
    <property type="nucleotide sequence ID" value="NZ_LR213934.1"/>
</dbReference>
<protein>
    <submittedName>
        <fullName evidence="3">Metallothionein</fullName>
    </submittedName>
</protein>
<dbReference type="AlphaFoldDB" id="A0A563VPB7"/>
<dbReference type="InterPro" id="IPR017854">
    <property type="entry name" value="Metalthion_dom_sf"/>
</dbReference>
<dbReference type="Pfam" id="PF02069">
    <property type="entry name" value="Metallothio_Pro"/>
    <property type="match status" value="1"/>
</dbReference>
<dbReference type="SUPFAM" id="SSF57868">
    <property type="entry name" value="Metallothionein"/>
    <property type="match status" value="1"/>
</dbReference>
<reference evidence="3 4" key="1">
    <citation type="submission" date="2019-01" db="EMBL/GenBank/DDBJ databases">
        <authorList>
            <person name="Brito A."/>
        </authorList>
    </citation>
    <scope>NUCLEOTIDE SEQUENCE [LARGE SCALE GENOMIC DNA]</scope>
    <source>
        <strain evidence="3">1</strain>
    </source>
</reference>
<gene>
    <name evidence="3" type="primary">mtnA</name>
    <name evidence="3" type="ORF">H1P_1840002</name>
</gene>
<dbReference type="Proteomes" id="UP000320055">
    <property type="component" value="Unassembled WGS sequence"/>
</dbReference>
<dbReference type="PRINTS" id="PR00859">
    <property type="entry name" value="MTPROKARYOTE"/>
</dbReference>
<name>A0A563VPB7_9CYAN</name>
<evidence type="ECO:0000313" key="3">
    <source>
        <dbReference type="EMBL" id="VEP13127.1"/>
    </source>
</evidence>
<dbReference type="InterPro" id="IPR000518">
    <property type="entry name" value="Metalthion_fam14_prok"/>
</dbReference>
<dbReference type="EMBL" id="CAACVJ010000095">
    <property type="protein sequence ID" value="VEP13127.1"/>
    <property type="molecule type" value="Genomic_DNA"/>
</dbReference>
<proteinExistence type="predicted"/>
<dbReference type="Gene3D" id="2.30.170.10">
    <property type="match status" value="1"/>
</dbReference>
<keyword evidence="4" id="KW-1185">Reference proteome</keyword>
<evidence type="ECO:0000256" key="1">
    <source>
        <dbReference type="ARBA" id="ARBA00022723"/>
    </source>
</evidence>
<keyword evidence="2" id="KW-0480">Metal-thiolate cluster</keyword>
<evidence type="ECO:0000256" key="2">
    <source>
        <dbReference type="ARBA" id="ARBA00022851"/>
    </source>
</evidence>
<accession>A0A563VPB7</accession>
<dbReference type="OrthoDB" id="468089at2"/>
<organism evidence="3 4">
    <name type="scientific">Hyella patelloides LEGE 07179</name>
    <dbReference type="NCBI Taxonomy" id="945734"/>
    <lineage>
        <taxon>Bacteria</taxon>
        <taxon>Bacillati</taxon>
        <taxon>Cyanobacteriota</taxon>
        <taxon>Cyanophyceae</taxon>
        <taxon>Pleurocapsales</taxon>
        <taxon>Hyellaceae</taxon>
        <taxon>Hyella</taxon>
    </lineage>
</organism>
<dbReference type="GO" id="GO:0046872">
    <property type="term" value="F:metal ion binding"/>
    <property type="evidence" value="ECO:0007669"/>
    <property type="project" value="UniProtKB-KW"/>
</dbReference>